<dbReference type="SUPFAM" id="SSF51445">
    <property type="entry name" value="(Trans)glycosidases"/>
    <property type="match status" value="1"/>
</dbReference>
<comment type="similarity">
    <text evidence="3">Belongs to the glycosyl hydrolase 5 (cellulase A) family.</text>
</comment>
<protein>
    <recommendedName>
        <fullName evidence="4">mannan endo-1,4-beta-mannosidase</fullName>
        <ecNumber evidence="4">3.2.1.78</ecNumber>
    </recommendedName>
</protein>
<evidence type="ECO:0000256" key="7">
    <source>
        <dbReference type="ARBA" id="ARBA00022801"/>
    </source>
</evidence>
<dbReference type="PANTHER" id="PTHR31451:SF39">
    <property type="entry name" value="MANNAN ENDO-1,4-BETA-MANNOSIDASE 1"/>
    <property type="match status" value="1"/>
</dbReference>
<dbReference type="GO" id="GO:0000272">
    <property type="term" value="P:polysaccharide catabolic process"/>
    <property type="evidence" value="ECO:0007669"/>
    <property type="project" value="InterPro"/>
</dbReference>
<dbReference type="EMBL" id="HBIS01002313">
    <property type="protein sequence ID" value="CAE0608242.1"/>
    <property type="molecule type" value="Transcribed_RNA"/>
</dbReference>
<name>A0A7S3UAF0_9CHLO</name>
<dbReference type="Pfam" id="PF26410">
    <property type="entry name" value="GH5_mannosidase"/>
    <property type="match status" value="1"/>
</dbReference>
<keyword evidence="5" id="KW-0964">Secreted</keyword>
<organism evidence="11">
    <name type="scientific">Picocystis salinarum</name>
    <dbReference type="NCBI Taxonomy" id="88271"/>
    <lineage>
        <taxon>Eukaryota</taxon>
        <taxon>Viridiplantae</taxon>
        <taxon>Chlorophyta</taxon>
        <taxon>Picocystophyceae</taxon>
        <taxon>Picocystales</taxon>
        <taxon>Picocystaceae</taxon>
        <taxon>Picocystis</taxon>
    </lineage>
</organism>
<accession>A0A7S3UAF0</accession>
<keyword evidence="6 9" id="KW-0732">Signal</keyword>
<keyword evidence="7" id="KW-0378">Hydrolase</keyword>
<feature type="domain" description="Glycoside hydrolase family 5" evidence="10">
    <location>
        <begin position="69"/>
        <end position="399"/>
    </location>
</feature>
<evidence type="ECO:0000259" key="10">
    <source>
        <dbReference type="Pfam" id="PF26410"/>
    </source>
</evidence>
<comment type="catalytic activity">
    <reaction evidence="1">
        <text>Random hydrolysis of (1-&gt;4)-beta-D-mannosidic linkages in mannans, galactomannans and glucomannans.</text>
        <dbReference type="EC" id="3.2.1.78"/>
    </reaction>
</comment>
<dbReference type="InterPro" id="IPR017853">
    <property type="entry name" value="GH"/>
</dbReference>
<feature type="chain" id="PRO_5031343308" description="mannan endo-1,4-beta-mannosidase" evidence="9">
    <location>
        <begin position="23"/>
        <end position="446"/>
    </location>
</feature>
<dbReference type="GO" id="GO:0016985">
    <property type="term" value="F:mannan endo-1,4-beta-mannosidase activity"/>
    <property type="evidence" value="ECO:0007669"/>
    <property type="project" value="UniProtKB-EC"/>
</dbReference>
<sequence>MAIVSRLTILIGLWCAWQHVHGETLPWLTQFNSHGEPRPRNDGARHGRCDREDEYPIYSATASEHQDPRFVTVEGTKLKLGCRTLKFGGSNTYQLMERGMDGSEGQARVRTLLDEHVKLGMEVVRTWTFAYYWDKALQWAGGSYNEDAFRALDYAIDEAGKRNLKLIVALGDMWCEPEGVSTMISWCGGSWEGDFFTMESCKDMYKDRIASIVERVNTITGLAYKDDPTIMAWDIINEARYKYAGHCTLRNWFGEMAAYIKSLDNKHLVTTGEEAFYSTTPDGYWVNPDYWSPDEGQDFIADHTISRDIDFLVIHMWPDNWLQDAVSWQDKVTFTKDWVDVHIAQAAELGMPLVIEEFGKEIRNNENVEIRNEIYRAVYDAAEESAKNGGPVVGTMFWYLSDEVYSDPDGWSRGGYHVALSDQSTLGLIERHSRSMANAGESESSC</sequence>
<dbReference type="InterPro" id="IPR045053">
    <property type="entry name" value="MAN-like"/>
</dbReference>
<dbReference type="AlphaFoldDB" id="A0A7S3UAF0"/>
<evidence type="ECO:0000313" key="11">
    <source>
        <dbReference type="EMBL" id="CAE0608242.1"/>
    </source>
</evidence>
<feature type="signal peptide" evidence="9">
    <location>
        <begin position="1"/>
        <end position="22"/>
    </location>
</feature>
<dbReference type="Gene3D" id="3.20.20.80">
    <property type="entry name" value="Glycosidases"/>
    <property type="match status" value="1"/>
</dbReference>
<evidence type="ECO:0000256" key="2">
    <source>
        <dbReference type="ARBA" id="ARBA00004613"/>
    </source>
</evidence>
<evidence type="ECO:0000256" key="1">
    <source>
        <dbReference type="ARBA" id="ARBA00001678"/>
    </source>
</evidence>
<evidence type="ECO:0000256" key="6">
    <source>
        <dbReference type="ARBA" id="ARBA00022729"/>
    </source>
</evidence>
<reference evidence="11" key="1">
    <citation type="submission" date="2021-01" db="EMBL/GenBank/DDBJ databases">
        <authorList>
            <person name="Corre E."/>
            <person name="Pelletier E."/>
            <person name="Niang G."/>
            <person name="Scheremetjew M."/>
            <person name="Finn R."/>
            <person name="Kale V."/>
            <person name="Holt S."/>
            <person name="Cochrane G."/>
            <person name="Meng A."/>
            <person name="Brown T."/>
            <person name="Cohen L."/>
        </authorList>
    </citation>
    <scope>NUCLEOTIDE SEQUENCE</scope>
    <source>
        <strain evidence="11">CCMP1897</strain>
    </source>
</reference>
<dbReference type="InterPro" id="IPR001547">
    <property type="entry name" value="Glyco_hydro_5"/>
</dbReference>
<keyword evidence="8" id="KW-0326">Glycosidase</keyword>
<dbReference type="GO" id="GO:0005576">
    <property type="term" value="C:extracellular region"/>
    <property type="evidence" value="ECO:0007669"/>
    <property type="project" value="UniProtKB-SubCell"/>
</dbReference>
<dbReference type="PANTHER" id="PTHR31451">
    <property type="match status" value="1"/>
</dbReference>
<proteinExistence type="inferred from homology"/>
<evidence type="ECO:0000256" key="3">
    <source>
        <dbReference type="ARBA" id="ARBA00005641"/>
    </source>
</evidence>
<gene>
    <name evidence="11" type="ORF">PSAL00342_LOCUS2059</name>
</gene>
<comment type="subcellular location">
    <subcellularLocation>
        <location evidence="2">Secreted</location>
    </subcellularLocation>
</comment>
<evidence type="ECO:0000256" key="5">
    <source>
        <dbReference type="ARBA" id="ARBA00022525"/>
    </source>
</evidence>
<evidence type="ECO:0000256" key="9">
    <source>
        <dbReference type="SAM" id="SignalP"/>
    </source>
</evidence>
<evidence type="ECO:0000256" key="8">
    <source>
        <dbReference type="ARBA" id="ARBA00023295"/>
    </source>
</evidence>
<evidence type="ECO:0000256" key="4">
    <source>
        <dbReference type="ARBA" id="ARBA00012706"/>
    </source>
</evidence>
<dbReference type="EC" id="3.2.1.78" evidence="4"/>